<dbReference type="Proteomes" id="UP000663879">
    <property type="component" value="Unassembled WGS sequence"/>
</dbReference>
<dbReference type="OrthoDB" id="420046at2759"/>
<reference evidence="3" key="1">
    <citation type="submission" date="2021-02" db="EMBL/GenBank/DDBJ databases">
        <authorList>
            <person name="Nowell W R."/>
        </authorList>
    </citation>
    <scope>NUCLEOTIDE SEQUENCE</scope>
    <source>
        <strain evidence="3">Ploen Becks lab</strain>
    </source>
</reference>
<dbReference type="SUPFAM" id="SSF52402">
    <property type="entry name" value="Adenine nucleotide alpha hydrolases-like"/>
    <property type="match status" value="1"/>
</dbReference>
<dbReference type="Pfam" id="PF01171">
    <property type="entry name" value="ATP_bind_3"/>
    <property type="match status" value="1"/>
</dbReference>
<feature type="domain" description="tRNA(Ile)-lysidine/2-thiocytidine synthase N-terminal" evidence="2">
    <location>
        <begin position="741"/>
        <end position="910"/>
    </location>
</feature>
<dbReference type="CDD" id="cd24138">
    <property type="entry name" value="TtcA-like"/>
    <property type="match status" value="1"/>
</dbReference>
<evidence type="ECO:0000259" key="2">
    <source>
        <dbReference type="Pfam" id="PF01171"/>
    </source>
</evidence>
<comment type="caution">
    <text evidence="3">The sequence shown here is derived from an EMBL/GenBank/DDBJ whole genome shotgun (WGS) entry which is preliminary data.</text>
</comment>
<feature type="domain" description="Aminotransferase class V" evidence="1">
    <location>
        <begin position="60"/>
        <end position="405"/>
    </location>
</feature>
<dbReference type="Gene3D" id="3.90.1150.10">
    <property type="entry name" value="Aspartate Aminotransferase, domain 1"/>
    <property type="match status" value="1"/>
</dbReference>
<dbReference type="InterPro" id="IPR014729">
    <property type="entry name" value="Rossmann-like_a/b/a_fold"/>
</dbReference>
<dbReference type="PANTHER" id="PTHR43686:SF1">
    <property type="entry name" value="AMINOTRAN_5 DOMAIN-CONTAINING PROTEIN"/>
    <property type="match status" value="1"/>
</dbReference>
<dbReference type="EMBL" id="CAJNOC010003370">
    <property type="protein sequence ID" value="CAF0979761.1"/>
    <property type="molecule type" value="Genomic_DNA"/>
</dbReference>
<evidence type="ECO:0000259" key="1">
    <source>
        <dbReference type="Pfam" id="PF00266"/>
    </source>
</evidence>
<dbReference type="InterPro" id="IPR000192">
    <property type="entry name" value="Aminotrans_V_dom"/>
</dbReference>
<name>A0A814FEY4_9BILA</name>
<protein>
    <submittedName>
        <fullName evidence="3">Uncharacterized protein</fullName>
    </submittedName>
</protein>
<accession>A0A814FEY4</accession>
<dbReference type="InterPro" id="IPR011063">
    <property type="entry name" value="TilS/TtcA_N"/>
</dbReference>
<evidence type="ECO:0000313" key="3">
    <source>
        <dbReference type="EMBL" id="CAF0979761.1"/>
    </source>
</evidence>
<proteinExistence type="predicted"/>
<evidence type="ECO:0000313" key="4">
    <source>
        <dbReference type="Proteomes" id="UP000663879"/>
    </source>
</evidence>
<dbReference type="Pfam" id="PF00266">
    <property type="entry name" value="Aminotran_5"/>
    <property type="match status" value="1"/>
</dbReference>
<organism evidence="3 4">
    <name type="scientific">Brachionus calyciflorus</name>
    <dbReference type="NCBI Taxonomy" id="104777"/>
    <lineage>
        <taxon>Eukaryota</taxon>
        <taxon>Metazoa</taxon>
        <taxon>Spiralia</taxon>
        <taxon>Gnathifera</taxon>
        <taxon>Rotifera</taxon>
        <taxon>Eurotatoria</taxon>
        <taxon>Monogononta</taxon>
        <taxon>Pseudotrocha</taxon>
        <taxon>Ploima</taxon>
        <taxon>Brachionidae</taxon>
        <taxon>Brachionus</taxon>
    </lineage>
</organism>
<feature type="non-terminal residue" evidence="3">
    <location>
        <position position="926"/>
    </location>
</feature>
<dbReference type="Gene3D" id="3.40.50.620">
    <property type="entry name" value="HUPs"/>
    <property type="match status" value="1"/>
</dbReference>
<keyword evidence="4" id="KW-1185">Reference proteome</keyword>
<dbReference type="AlphaFoldDB" id="A0A814FEY4"/>
<dbReference type="PANTHER" id="PTHR43686">
    <property type="entry name" value="SULFURTRANSFERASE-RELATED"/>
    <property type="match status" value="1"/>
</dbReference>
<dbReference type="Gene3D" id="3.40.640.10">
    <property type="entry name" value="Type I PLP-dependent aspartate aminotransferase-like (Major domain)"/>
    <property type="match status" value="2"/>
</dbReference>
<dbReference type="InterPro" id="IPR015422">
    <property type="entry name" value="PyrdxlP-dep_Trfase_small"/>
</dbReference>
<dbReference type="SUPFAM" id="SSF53383">
    <property type="entry name" value="PLP-dependent transferases"/>
    <property type="match status" value="1"/>
</dbReference>
<dbReference type="InterPro" id="IPR015424">
    <property type="entry name" value="PyrdxlP-dep_Trfase"/>
</dbReference>
<dbReference type="InterPro" id="IPR015421">
    <property type="entry name" value="PyrdxlP-dep_Trfase_major"/>
</dbReference>
<gene>
    <name evidence="3" type="ORF">OXX778_LOCUS15354</name>
</gene>
<sequence>MSSYKSHGDRKFYELPSTEESQHHELVDQDPEALFKLISESEIGNDEKFLSPFGYRRIFYCDYTASGRSLSFIEDFIRSEVLPEYGNTHTTSTTTSLQTTLFRTESRDIIRNSVNASEHDCLIFNSSGTTGAIHKLLNALELIEPPVVFVSPYEHHSNLLPWREALSEVIFINETAEGAIDLVDLEIKLQRYQNDHRVKIGSFSAASNITAFWDYATAAPHVDINMNPFVTTEENKEMAYKDAIFMSIHKFVGGPQTPGLLVVKKKLFINKVPEVCGGGTVFFVTENDHRYLKNDEMREEGGTPAIVESIRAGLVFQLKNAIGIEAILKKEHYYTKKAIEFFSKIPNLQILGSLKVPRLALFSFLIKHEQTGLYLHPNFVTSLLNDLFGIQTRSGCACAGPYSQYILGLSYEMAKVYEDVLIQDERIDRHHLRISHDSTKSEILRPGFTRLNLGFFFDETRVDFILSAIKFICDHGWKFLPQYIFNLETAEYRHRNFQVFKDRKWLSSINYKNNVFNYHRKQVHIKETIEQCPNSYEECLNLAFKNLENVKTNYQISDQRLIFSEETSRLRWFLLASEAYGILHDIKSLYNNESYTLPFVPRQYDLDLNKLDKIYKTEKRDRVINESLSFSEYAQEYLTNESLEKYVKIIRDQVKDKFENQNGHTKYLNMYKKNQLNLKNEVVNKENGVKTSEIICRLKNKKCVDETRDFKHEWHSPPKSIFKPFVEALQEFDMIKNGDRILVCLSGGKDSMSLLHAIRQYQFVAKSKNIHFEFGAVTVDPKTASYNPSSLKKYLAELNVPYFYEEQTILETAENLPYECASICSFCSRMKRGRIYHAARKNGYNVLALGQHLDDFTESFMMSIFFNGKLWSMKARYKNEDGDLRIIRPFVYVREKELRSFAEGNKLPVITENCPACFEAPKERQR</sequence>